<accession>A0A3P7QTV0</accession>
<dbReference type="EMBL" id="UYRV01121835">
    <property type="protein sequence ID" value="VDN32969.1"/>
    <property type="molecule type" value="Genomic_DNA"/>
</dbReference>
<keyword evidence="2" id="KW-1185">Reference proteome</keyword>
<dbReference type="Proteomes" id="UP000271889">
    <property type="component" value="Unassembled WGS sequence"/>
</dbReference>
<name>A0A3P7QTV0_CYLGO</name>
<evidence type="ECO:0000313" key="1">
    <source>
        <dbReference type="EMBL" id="VDN32969.1"/>
    </source>
</evidence>
<evidence type="ECO:0000313" key="2">
    <source>
        <dbReference type="Proteomes" id="UP000271889"/>
    </source>
</evidence>
<sequence>MNFDPPARCGGADNFVTGAESEPLARCDEADDLPTGVRFEPLARCEGAAGFVTGVESCLFEAVLGVRDRIPFNGEGNCGGGGTPMGCGVGTPMGCGGGTPMGCATTDDN</sequence>
<protein>
    <submittedName>
        <fullName evidence="1">Uncharacterized protein</fullName>
    </submittedName>
</protein>
<proteinExistence type="predicted"/>
<organism evidence="1 2">
    <name type="scientific">Cylicostephanus goldi</name>
    <name type="common">Nematode worm</name>
    <dbReference type="NCBI Taxonomy" id="71465"/>
    <lineage>
        <taxon>Eukaryota</taxon>
        <taxon>Metazoa</taxon>
        <taxon>Ecdysozoa</taxon>
        <taxon>Nematoda</taxon>
        <taxon>Chromadorea</taxon>
        <taxon>Rhabditida</taxon>
        <taxon>Rhabditina</taxon>
        <taxon>Rhabditomorpha</taxon>
        <taxon>Strongyloidea</taxon>
        <taxon>Strongylidae</taxon>
        <taxon>Cylicostephanus</taxon>
    </lineage>
</organism>
<gene>
    <name evidence="1" type="ORF">CGOC_LOCUS12260</name>
</gene>
<reference evidence="1 2" key="1">
    <citation type="submission" date="2018-11" db="EMBL/GenBank/DDBJ databases">
        <authorList>
            <consortium name="Pathogen Informatics"/>
        </authorList>
    </citation>
    <scope>NUCLEOTIDE SEQUENCE [LARGE SCALE GENOMIC DNA]</scope>
</reference>
<dbReference type="AlphaFoldDB" id="A0A3P7QTV0"/>